<feature type="active site" evidence="4">
    <location>
        <position position="68"/>
    </location>
</feature>
<feature type="binding site" evidence="4">
    <location>
        <position position="67"/>
    </location>
    <ligand>
        <name>Zn(2+)</name>
        <dbReference type="ChEBI" id="CHEBI:29105"/>
        <note>catalytic</note>
    </ligand>
</feature>
<evidence type="ECO:0000256" key="1">
    <source>
        <dbReference type="ARBA" id="ARBA00022572"/>
    </source>
</evidence>
<dbReference type="PANTHER" id="PTHR10127">
    <property type="entry name" value="DISCOIDIN, CUB, EGF, LAMININ , AND ZINC METALLOPROTEASE DOMAIN CONTAINING"/>
    <property type="match status" value="1"/>
</dbReference>
<dbReference type="SUPFAM" id="SSF55486">
    <property type="entry name" value="Metalloproteases ('zincins'), catalytic domain"/>
    <property type="match status" value="1"/>
</dbReference>
<feature type="compositionally biased region" description="Basic residues" evidence="6">
    <location>
        <begin position="258"/>
        <end position="282"/>
    </location>
</feature>
<comment type="caution">
    <text evidence="3">Lacks conserved residue(s) required for the propagation of feature annotation.</text>
</comment>
<protein>
    <recommendedName>
        <fullName evidence="5">Metalloendopeptidase</fullName>
        <ecNumber evidence="5">3.4.24.-</ecNumber>
    </recommendedName>
</protein>
<reference evidence="9 10" key="1">
    <citation type="submission" date="2018-04" db="EMBL/GenBank/DDBJ databases">
        <title>The genome of golden apple snail Pomacea canaliculata provides insight into stress tolerance and invasive adaptation.</title>
        <authorList>
            <person name="Liu C."/>
            <person name="Liu B."/>
            <person name="Ren Y."/>
            <person name="Zhang Y."/>
            <person name="Wang H."/>
            <person name="Li S."/>
            <person name="Jiang F."/>
            <person name="Yin L."/>
            <person name="Zhang G."/>
            <person name="Qian W."/>
            <person name="Fan W."/>
        </authorList>
    </citation>
    <scope>NUCLEOTIDE SEQUENCE [LARGE SCALE GENOMIC DNA]</scope>
    <source>
        <strain evidence="9">SZHN2017</strain>
        <tissue evidence="9">Muscle</tissue>
    </source>
</reference>
<evidence type="ECO:0000259" key="8">
    <source>
        <dbReference type="PROSITE" id="PS51864"/>
    </source>
</evidence>
<evidence type="ECO:0000256" key="2">
    <source>
        <dbReference type="ARBA" id="ARBA00023157"/>
    </source>
</evidence>
<dbReference type="EMBL" id="PZQS01000006">
    <property type="protein sequence ID" value="PVD28694.1"/>
    <property type="molecule type" value="Genomic_DNA"/>
</dbReference>
<dbReference type="OrthoDB" id="291007at2759"/>
<feature type="region of interest" description="Disordered" evidence="6">
    <location>
        <begin position="161"/>
        <end position="196"/>
    </location>
</feature>
<dbReference type="Pfam" id="PF01400">
    <property type="entry name" value="Astacin"/>
    <property type="match status" value="1"/>
</dbReference>
<gene>
    <name evidence="9" type="ORF">C0Q70_11288</name>
</gene>
<dbReference type="PROSITE" id="PS50070">
    <property type="entry name" value="KRINGLE_2"/>
    <property type="match status" value="1"/>
</dbReference>
<dbReference type="PROSITE" id="PS51864">
    <property type="entry name" value="ASTACIN"/>
    <property type="match status" value="1"/>
</dbReference>
<dbReference type="EC" id="3.4.24.-" evidence="5"/>
<proteinExistence type="predicted"/>
<feature type="domain" description="Peptidase M12A" evidence="8">
    <location>
        <begin position="1"/>
        <end position="79"/>
    </location>
</feature>
<dbReference type="PRINTS" id="PR00480">
    <property type="entry name" value="ASTACIN"/>
</dbReference>
<dbReference type="Proteomes" id="UP000245119">
    <property type="component" value="Linkage Group LG6"/>
</dbReference>
<dbReference type="InterPro" id="IPR013806">
    <property type="entry name" value="Kringle-like"/>
</dbReference>
<keyword evidence="10" id="KW-1185">Reference proteome</keyword>
<dbReference type="GO" id="GO:0006508">
    <property type="term" value="P:proteolysis"/>
    <property type="evidence" value="ECO:0007669"/>
    <property type="project" value="UniProtKB-KW"/>
</dbReference>
<dbReference type="SUPFAM" id="SSF57440">
    <property type="entry name" value="Kringle-like"/>
    <property type="match status" value="1"/>
</dbReference>
<sequence length="282" mass="31472">MARSAVLQAFSHIHKVTCIRFRQKEQHDADFIKFISDPGCWSGIGRVGGGQLLSLGTGCDNVGTAVHEITHSLGVWHEQVTGVGKKLGISLKSRSTLSNIDVAQLRDMYDCNLQMDTNKTGPCLTLGHSDGRDYRGDLDHTVDGYTCQKWTEHYPRAHNLTKASSGEDESGAVKEDSDGLGNHNYCRNPSKNRRSRPWCYTTKTEQEWQVCDVSVCSTTTTTPPTSTKRSETRRTPSVRRLAPTSSGTRGREVTTRSNPRHRHQDQTSRRKKVQSKTKKGEI</sequence>
<dbReference type="InterPro" id="IPR001506">
    <property type="entry name" value="Peptidase_M12A"/>
</dbReference>
<feature type="compositionally biased region" description="Low complexity" evidence="6">
    <location>
        <begin position="217"/>
        <end position="227"/>
    </location>
</feature>
<dbReference type="InterPro" id="IPR006026">
    <property type="entry name" value="Peptidase_Metallo"/>
</dbReference>
<name>A0A2T7P5J6_POMCA</name>
<comment type="cofactor">
    <cofactor evidence="4 5">
        <name>Zn(2+)</name>
        <dbReference type="ChEBI" id="CHEBI:29105"/>
    </cofactor>
    <text evidence="4 5">Binds 1 zinc ion per subunit.</text>
</comment>
<dbReference type="AlphaFoldDB" id="A0A2T7P5J6"/>
<dbReference type="SMART" id="SM00130">
    <property type="entry name" value="KR"/>
    <property type="match status" value="1"/>
</dbReference>
<dbReference type="GO" id="GO:0008270">
    <property type="term" value="F:zinc ion binding"/>
    <property type="evidence" value="ECO:0007669"/>
    <property type="project" value="UniProtKB-UniRule"/>
</dbReference>
<feature type="binding site" evidence="4">
    <location>
        <position position="77"/>
    </location>
    <ligand>
        <name>Zn(2+)</name>
        <dbReference type="ChEBI" id="CHEBI:29105"/>
        <note>catalytic</note>
    </ligand>
</feature>
<dbReference type="InterPro" id="IPR000001">
    <property type="entry name" value="Kringle"/>
</dbReference>
<dbReference type="GO" id="GO:0004222">
    <property type="term" value="F:metalloendopeptidase activity"/>
    <property type="evidence" value="ECO:0007669"/>
    <property type="project" value="UniProtKB-UniRule"/>
</dbReference>
<dbReference type="Gene3D" id="3.40.390.10">
    <property type="entry name" value="Collagenase (Catalytic Domain)"/>
    <property type="match status" value="1"/>
</dbReference>
<keyword evidence="4 5" id="KW-0645">Protease</keyword>
<dbReference type="Gene3D" id="2.40.20.10">
    <property type="entry name" value="Plasminogen Kringle 4"/>
    <property type="match status" value="1"/>
</dbReference>
<keyword evidence="4 5" id="KW-0479">Metal-binding</keyword>
<feature type="domain" description="Kringle" evidence="7">
    <location>
        <begin position="128"/>
        <end position="216"/>
    </location>
</feature>
<keyword evidence="4 5" id="KW-0862">Zinc</keyword>
<comment type="caution">
    <text evidence="9">The sequence shown here is derived from an EMBL/GenBank/DDBJ whole genome shotgun (WGS) entry which is preliminary data.</text>
</comment>
<evidence type="ECO:0000256" key="4">
    <source>
        <dbReference type="PROSITE-ProRule" id="PRU01211"/>
    </source>
</evidence>
<feature type="region of interest" description="Disordered" evidence="6">
    <location>
        <begin position="217"/>
        <end position="282"/>
    </location>
</feature>
<keyword evidence="4 5" id="KW-0482">Metalloprotease</keyword>
<dbReference type="CDD" id="cd00108">
    <property type="entry name" value="KR"/>
    <property type="match status" value="1"/>
</dbReference>
<feature type="binding site" evidence="4">
    <location>
        <position position="71"/>
    </location>
    <ligand>
        <name>Zn(2+)</name>
        <dbReference type="ChEBI" id="CHEBI:29105"/>
        <note>catalytic</note>
    </ligand>
</feature>
<keyword evidence="1 3" id="KW-0420">Kringle</keyword>
<dbReference type="PANTHER" id="PTHR10127:SF775">
    <property type="entry name" value="METALLOENDOPEPTIDASE"/>
    <property type="match status" value="1"/>
</dbReference>
<evidence type="ECO:0000313" key="9">
    <source>
        <dbReference type="EMBL" id="PVD28694.1"/>
    </source>
</evidence>
<evidence type="ECO:0000256" key="6">
    <source>
        <dbReference type="SAM" id="MobiDB-lite"/>
    </source>
</evidence>
<evidence type="ECO:0000313" key="10">
    <source>
        <dbReference type="Proteomes" id="UP000245119"/>
    </source>
</evidence>
<dbReference type="InterPro" id="IPR024079">
    <property type="entry name" value="MetalloPept_cat_dom_sf"/>
</dbReference>
<evidence type="ECO:0000256" key="3">
    <source>
        <dbReference type="PROSITE-ProRule" id="PRU00121"/>
    </source>
</evidence>
<keyword evidence="4 5" id="KW-0378">Hydrolase</keyword>
<dbReference type="InterPro" id="IPR038178">
    <property type="entry name" value="Kringle_sf"/>
</dbReference>
<accession>A0A2T7P5J6</accession>
<evidence type="ECO:0000256" key="5">
    <source>
        <dbReference type="RuleBase" id="RU361183"/>
    </source>
</evidence>
<dbReference type="SMART" id="SM00235">
    <property type="entry name" value="ZnMc"/>
    <property type="match status" value="1"/>
</dbReference>
<organism evidence="9 10">
    <name type="scientific">Pomacea canaliculata</name>
    <name type="common">Golden apple snail</name>
    <dbReference type="NCBI Taxonomy" id="400727"/>
    <lineage>
        <taxon>Eukaryota</taxon>
        <taxon>Metazoa</taxon>
        <taxon>Spiralia</taxon>
        <taxon>Lophotrochozoa</taxon>
        <taxon>Mollusca</taxon>
        <taxon>Gastropoda</taxon>
        <taxon>Caenogastropoda</taxon>
        <taxon>Architaenioglossa</taxon>
        <taxon>Ampullarioidea</taxon>
        <taxon>Ampullariidae</taxon>
        <taxon>Pomacea</taxon>
    </lineage>
</organism>
<dbReference type="PRINTS" id="PR00018">
    <property type="entry name" value="KRINGLE"/>
</dbReference>
<evidence type="ECO:0000259" key="7">
    <source>
        <dbReference type="PROSITE" id="PS50070"/>
    </source>
</evidence>
<keyword evidence="2" id="KW-1015">Disulfide bond</keyword>
<dbReference type="Pfam" id="PF00051">
    <property type="entry name" value="Kringle"/>
    <property type="match status" value="1"/>
</dbReference>